<evidence type="ECO:0000313" key="14">
    <source>
        <dbReference type="EMBL" id="GER56668.1"/>
    </source>
</evidence>
<feature type="compositionally biased region" description="Basic and acidic residues" evidence="11">
    <location>
        <begin position="164"/>
        <end position="174"/>
    </location>
</feature>
<evidence type="ECO:0000256" key="4">
    <source>
        <dbReference type="ARBA" id="ARBA00022499"/>
    </source>
</evidence>
<feature type="compositionally biased region" description="Polar residues" evidence="11">
    <location>
        <begin position="25"/>
        <end position="35"/>
    </location>
</feature>
<evidence type="ECO:0000256" key="5">
    <source>
        <dbReference type="ARBA" id="ARBA00022553"/>
    </source>
</evidence>
<comment type="subcellular location">
    <subcellularLocation>
        <location evidence="2">Cytoplasm</location>
    </subcellularLocation>
    <subcellularLocation>
        <location evidence="1">Nucleus</location>
    </subcellularLocation>
</comment>
<organism evidence="14 15">
    <name type="scientific">Striga asiatica</name>
    <name type="common">Asiatic witchweed</name>
    <name type="synonym">Buchnera asiatica</name>
    <dbReference type="NCBI Taxonomy" id="4170"/>
    <lineage>
        <taxon>Eukaryota</taxon>
        <taxon>Viridiplantae</taxon>
        <taxon>Streptophyta</taxon>
        <taxon>Embryophyta</taxon>
        <taxon>Tracheophyta</taxon>
        <taxon>Spermatophyta</taxon>
        <taxon>Magnoliopsida</taxon>
        <taxon>eudicotyledons</taxon>
        <taxon>Gunneridae</taxon>
        <taxon>Pentapetalae</taxon>
        <taxon>asterids</taxon>
        <taxon>lamiids</taxon>
        <taxon>Lamiales</taxon>
        <taxon>Orobanchaceae</taxon>
        <taxon>Buchnereae</taxon>
        <taxon>Striga</taxon>
    </lineage>
</organism>
<comment type="caution">
    <text evidence="14">The sequence shown here is derived from an EMBL/GenBank/DDBJ whole genome shotgun (WGS) entry which is preliminary data.</text>
</comment>
<feature type="domain" description="WHIM1" evidence="13">
    <location>
        <begin position="456"/>
        <end position="480"/>
    </location>
</feature>
<feature type="coiled-coil region" evidence="10">
    <location>
        <begin position="487"/>
        <end position="525"/>
    </location>
</feature>
<dbReference type="PANTHER" id="PTHR31169">
    <property type="entry name" value="OS05G0300700 PROTEIN"/>
    <property type="match status" value="1"/>
</dbReference>
<keyword evidence="7" id="KW-0805">Transcription regulation</keyword>
<dbReference type="PANTHER" id="PTHR31169:SF8">
    <property type="entry name" value="ZINC-FINGER DOMAIN OF MONOAMINE-OXIDASE A REPRESSOR R1 PROTEIN"/>
    <property type="match status" value="1"/>
</dbReference>
<dbReference type="EMBL" id="BKCP01012737">
    <property type="protein sequence ID" value="GER56668.1"/>
    <property type="molecule type" value="Genomic_DNA"/>
</dbReference>
<feature type="region of interest" description="Disordered" evidence="11">
    <location>
        <begin position="1"/>
        <end position="41"/>
    </location>
</feature>
<evidence type="ECO:0000256" key="10">
    <source>
        <dbReference type="SAM" id="Coils"/>
    </source>
</evidence>
<proteinExistence type="predicted"/>
<evidence type="ECO:0000256" key="9">
    <source>
        <dbReference type="ARBA" id="ARBA00023242"/>
    </source>
</evidence>
<keyword evidence="14" id="KW-0862">Zinc</keyword>
<evidence type="ECO:0000256" key="11">
    <source>
        <dbReference type="SAM" id="MobiDB-lite"/>
    </source>
</evidence>
<dbReference type="GO" id="GO:0005737">
    <property type="term" value="C:cytoplasm"/>
    <property type="evidence" value="ECO:0007669"/>
    <property type="project" value="UniProtKB-SubCell"/>
</dbReference>
<keyword evidence="14" id="KW-0863">Zinc-finger</keyword>
<dbReference type="GO" id="GO:0005634">
    <property type="term" value="C:nucleus"/>
    <property type="evidence" value="ECO:0007669"/>
    <property type="project" value="UniProtKB-SubCell"/>
</dbReference>
<dbReference type="InterPro" id="IPR028942">
    <property type="entry name" value="WHIM1_dom"/>
</dbReference>
<evidence type="ECO:0000313" key="15">
    <source>
        <dbReference type="Proteomes" id="UP000325081"/>
    </source>
</evidence>
<feature type="compositionally biased region" description="Basic and acidic residues" evidence="11">
    <location>
        <begin position="252"/>
        <end position="262"/>
    </location>
</feature>
<dbReference type="AlphaFoldDB" id="A0A5A7RHT3"/>
<keyword evidence="5" id="KW-0597">Phosphoprotein</keyword>
<dbReference type="Proteomes" id="UP000325081">
    <property type="component" value="Unassembled WGS sequence"/>
</dbReference>
<name>A0A5A7RHT3_STRAF</name>
<keyword evidence="10" id="KW-0175">Coiled coil</keyword>
<feature type="domain" description="Zinc-finger" evidence="12">
    <location>
        <begin position="51"/>
        <end position="139"/>
    </location>
</feature>
<dbReference type="GO" id="GO:0006355">
    <property type="term" value="P:regulation of DNA-templated transcription"/>
    <property type="evidence" value="ECO:0007669"/>
    <property type="project" value="InterPro"/>
</dbReference>
<dbReference type="OrthoDB" id="298344at2759"/>
<keyword evidence="8" id="KW-0804">Transcription</keyword>
<evidence type="ECO:0000256" key="3">
    <source>
        <dbReference type="ARBA" id="ARBA00022490"/>
    </source>
</evidence>
<accession>A0A5A7RHT3</accession>
<evidence type="ECO:0000256" key="1">
    <source>
        <dbReference type="ARBA" id="ARBA00004123"/>
    </source>
</evidence>
<feature type="compositionally biased region" description="Basic and acidic residues" evidence="11">
    <location>
        <begin position="216"/>
        <end position="230"/>
    </location>
</feature>
<dbReference type="Pfam" id="PF10497">
    <property type="entry name" value="zf-4CXXC_R1"/>
    <property type="match status" value="1"/>
</dbReference>
<keyword evidence="14" id="KW-0479">Metal-binding</keyword>
<evidence type="ECO:0000259" key="13">
    <source>
        <dbReference type="Pfam" id="PF15612"/>
    </source>
</evidence>
<keyword evidence="9" id="KW-0539">Nucleus</keyword>
<feature type="compositionally biased region" description="Basic and acidic residues" evidence="11">
    <location>
        <begin position="278"/>
        <end position="289"/>
    </location>
</feature>
<dbReference type="GO" id="GO:0008270">
    <property type="term" value="F:zinc ion binding"/>
    <property type="evidence" value="ECO:0007669"/>
    <property type="project" value="UniProtKB-KW"/>
</dbReference>
<keyword evidence="15" id="KW-1185">Reference proteome</keyword>
<evidence type="ECO:0000259" key="12">
    <source>
        <dbReference type="Pfam" id="PF10497"/>
    </source>
</evidence>
<evidence type="ECO:0000256" key="8">
    <source>
        <dbReference type="ARBA" id="ARBA00023163"/>
    </source>
</evidence>
<feature type="compositionally biased region" description="Basic and acidic residues" evidence="11">
    <location>
        <begin position="182"/>
        <end position="197"/>
    </location>
</feature>
<gene>
    <name evidence="14" type="ORF">STAS_34389</name>
</gene>
<protein>
    <submittedName>
        <fullName evidence="14">Zinc-finger domain of monoamine-oxidase Arepressor R</fullName>
    </submittedName>
</protein>
<keyword evidence="4" id="KW-1017">Isopeptide bond</keyword>
<feature type="compositionally biased region" description="Polar residues" evidence="11">
    <location>
        <begin position="1"/>
        <end position="12"/>
    </location>
</feature>
<keyword evidence="6" id="KW-0832">Ubl conjugation</keyword>
<dbReference type="Pfam" id="PF15612">
    <property type="entry name" value="WHIM1"/>
    <property type="match status" value="1"/>
</dbReference>
<dbReference type="InterPro" id="IPR040221">
    <property type="entry name" value="CDCA7/CDA7L"/>
</dbReference>
<sequence length="644" mass="72059">MVMGSATVSNRSVSEKERVKKGSKLQKNGVTTSPAKRNKNPEIRVVGARIYDPINGKTCHQCRQKTMDFVAACTNLKNNKRCTLMLCHKCLLNRYGEKAEEVADMKEWICPRKKRGHQPTGILINTAKATGFSSVSEMLLMGAGHLSNTAHSPKKEVLSSPGKRGKENSFDGKLDVNLPNQIEKKSKEVKETQKGNIEENGPMNVTSGSPNKRKLKQDVHEFTKEPRNEEIGSCGSEKMPKKKKVNGSEEMNIEKNEKEIKKTSLNGDAMKLKRSRKNKSENDYSRKNEATLARRTSPRKLKVCSDLPHQVVELENAVDQGKNVKDTNITTEKNCMDMNKCQVADWRVNIQLPVGKELNSVAGIDILDVKKGQPEHVLKDLLHGRGRRGKFSLTVQFLINLLSIVLSDRKENHVKLNPSYGKGSWFDALKKCLSESKSVLRVLGLDSFDKAADYEALEASDKLKLLNILCDEVLETEKLRVWMEIQRKNHNEKVREAKQKVAAAKDEEKNLKQKMQNDIAQAIIAKHGANLSISEHEAIVSDIKQETAKAHAKVLESMGMLLKNNKSDVLRTEPIFSGVGGHAYWKLHCMGKSDLVHQDAGQGDGDATLDDKWFLVDEEGEKAIEKFISLSNCVEVEVSSVPLY</sequence>
<evidence type="ECO:0000256" key="2">
    <source>
        <dbReference type="ARBA" id="ARBA00004496"/>
    </source>
</evidence>
<reference evidence="15" key="1">
    <citation type="journal article" date="2019" name="Curr. Biol.">
        <title>Genome Sequence of Striga asiatica Provides Insight into the Evolution of Plant Parasitism.</title>
        <authorList>
            <person name="Yoshida S."/>
            <person name="Kim S."/>
            <person name="Wafula E.K."/>
            <person name="Tanskanen J."/>
            <person name="Kim Y.M."/>
            <person name="Honaas L."/>
            <person name="Yang Z."/>
            <person name="Spallek T."/>
            <person name="Conn C.E."/>
            <person name="Ichihashi Y."/>
            <person name="Cheong K."/>
            <person name="Cui S."/>
            <person name="Der J.P."/>
            <person name="Gundlach H."/>
            <person name="Jiao Y."/>
            <person name="Hori C."/>
            <person name="Ishida J.K."/>
            <person name="Kasahara H."/>
            <person name="Kiba T."/>
            <person name="Kim M.S."/>
            <person name="Koo N."/>
            <person name="Laohavisit A."/>
            <person name="Lee Y.H."/>
            <person name="Lumba S."/>
            <person name="McCourt P."/>
            <person name="Mortimer J.C."/>
            <person name="Mutuku J.M."/>
            <person name="Nomura T."/>
            <person name="Sasaki-Sekimoto Y."/>
            <person name="Seto Y."/>
            <person name="Wang Y."/>
            <person name="Wakatake T."/>
            <person name="Sakakibara H."/>
            <person name="Demura T."/>
            <person name="Yamaguchi S."/>
            <person name="Yoneyama K."/>
            <person name="Manabe R.I."/>
            <person name="Nelson D.C."/>
            <person name="Schulman A.H."/>
            <person name="Timko M.P."/>
            <person name="dePamphilis C.W."/>
            <person name="Choi D."/>
            <person name="Shirasu K."/>
        </authorList>
    </citation>
    <scope>NUCLEOTIDE SEQUENCE [LARGE SCALE GENOMIC DNA]</scope>
    <source>
        <strain evidence="15">cv. UVA1</strain>
    </source>
</reference>
<dbReference type="InterPro" id="IPR018866">
    <property type="entry name" value="Znf-4CXXC_R1"/>
</dbReference>
<feature type="region of interest" description="Disordered" evidence="11">
    <location>
        <begin position="146"/>
        <end position="296"/>
    </location>
</feature>
<evidence type="ECO:0000256" key="6">
    <source>
        <dbReference type="ARBA" id="ARBA00022843"/>
    </source>
</evidence>
<evidence type="ECO:0000256" key="7">
    <source>
        <dbReference type="ARBA" id="ARBA00023015"/>
    </source>
</evidence>
<keyword evidence="3" id="KW-0963">Cytoplasm</keyword>